<proteinExistence type="predicted"/>
<dbReference type="EMBL" id="JARBHB010000001">
    <property type="protein sequence ID" value="KAJ8894862.1"/>
    <property type="molecule type" value="Genomic_DNA"/>
</dbReference>
<evidence type="ECO:0000259" key="2">
    <source>
        <dbReference type="PROSITE" id="PS50157"/>
    </source>
</evidence>
<accession>A0ABQ9IEG9</accession>
<dbReference type="PROSITE" id="PS50157">
    <property type="entry name" value="ZINC_FINGER_C2H2_2"/>
    <property type="match status" value="2"/>
</dbReference>
<feature type="domain" description="C2H2-type" evidence="2">
    <location>
        <begin position="35"/>
        <end position="62"/>
    </location>
</feature>
<feature type="domain" description="C2H2-type" evidence="2">
    <location>
        <begin position="64"/>
        <end position="92"/>
    </location>
</feature>
<dbReference type="Gene3D" id="3.30.160.60">
    <property type="entry name" value="Classic Zinc Finger"/>
    <property type="match status" value="1"/>
</dbReference>
<dbReference type="Pfam" id="PF00096">
    <property type="entry name" value="zf-C2H2"/>
    <property type="match status" value="2"/>
</dbReference>
<organism evidence="3 4">
    <name type="scientific">Dryococelus australis</name>
    <dbReference type="NCBI Taxonomy" id="614101"/>
    <lineage>
        <taxon>Eukaryota</taxon>
        <taxon>Metazoa</taxon>
        <taxon>Ecdysozoa</taxon>
        <taxon>Arthropoda</taxon>
        <taxon>Hexapoda</taxon>
        <taxon>Insecta</taxon>
        <taxon>Pterygota</taxon>
        <taxon>Neoptera</taxon>
        <taxon>Polyneoptera</taxon>
        <taxon>Phasmatodea</taxon>
        <taxon>Verophasmatodea</taxon>
        <taxon>Anareolatae</taxon>
        <taxon>Phasmatidae</taxon>
        <taxon>Eurycanthinae</taxon>
        <taxon>Dryococelus</taxon>
    </lineage>
</organism>
<reference evidence="3 4" key="1">
    <citation type="submission" date="2023-02" db="EMBL/GenBank/DDBJ databases">
        <title>LHISI_Scaffold_Assembly.</title>
        <authorList>
            <person name="Stuart O.P."/>
            <person name="Cleave R."/>
            <person name="Magrath M.J.L."/>
            <person name="Mikheyev A.S."/>
        </authorList>
    </citation>
    <scope>NUCLEOTIDE SEQUENCE [LARGE SCALE GENOMIC DNA]</scope>
    <source>
        <strain evidence="3">Daus_M_001</strain>
        <tissue evidence="3">Leg muscle</tissue>
    </source>
</reference>
<dbReference type="PROSITE" id="PS00028">
    <property type="entry name" value="ZINC_FINGER_C2H2_1"/>
    <property type="match status" value="1"/>
</dbReference>
<dbReference type="InterPro" id="IPR013087">
    <property type="entry name" value="Znf_C2H2_type"/>
</dbReference>
<protein>
    <recommendedName>
        <fullName evidence="2">C2H2-type domain-containing protein</fullName>
    </recommendedName>
</protein>
<dbReference type="InterPro" id="IPR036236">
    <property type="entry name" value="Znf_C2H2_sf"/>
</dbReference>
<dbReference type="SMART" id="SM00355">
    <property type="entry name" value="ZnF_C2H2"/>
    <property type="match status" value="2"/>
</dbReference>
<gene>
    <name evidence="3" type="ORF">PR048_000169</name>
</gene>
<keyword evidence="4" id="KW-1185">Reference proteome</keyword>
<dbReference type="Proteomes" id="UP001159363">
    <property type="component" value="Chromosome 1"/>
</dbReference>
<keyword evidence="1" id="KW-0479">Metal-binding</keyword>
<evidence type="ECO:0000313" key="3">
    <source>
        <dbReference type="EMBL" id="KAJ8894862.1"/>
    </source>
</evidence>
<name>A0ABQ9IEG9_9NEOP</name>
<evidence type="ECO:0000313" key="4">
    <source>
        <dbReference type="Proteomes" id="UP001159363"/>
    </source>
</evidence>
<evidence type="ECO:0000256" key="1">
    <source>
        <dbReference type="PROSITE-ProRule" id="PRU00042"/>
    </source>
</evidence>
<sequence>MAVVLAGTWKEQEGLRRMAASLSSGRGISSGAGSFACPDCHKTYRYKRNMVSHLRFECNKEPQFCCPYCPHRYKQKATLTSHVATKHSGMSFFN</sequence>
<dbReference type="SUPFAM" id="SSF57667">
    <property type="entry name" value="beta-beta-alpha zinc fingers"/>
    <property type="match status" value="1"/>
</dbReference>
<keyword evidence="1" id="KW-0863">Zinc-finger</keyword>
<keyword evidence="1" id="KW-0862">Zinc</keyword>
<comment type="caution">
    <text evidence="3">The sequence shown here is derived from an EMBL/GenBank/DDBJ whole genome shotgun (WGS) entry which is preliminary data.</text>
</comment>